<dbReference type="EMBL" id="JANAVB010005599">
    <property type="protein sequence ID" value="KAJ6846229.1"/>
    <property type="molecule type" value="Genomic_DNA"/>
</dbReference>
<dbReference type="SMART" id="SM00454">
    <property type="entry name" value="SAM"/>
    <property type="match status" value="1"/>
</dbReference>
<dbReference type="AlphaFoldDB" id="A0AAX6HYU9"/>
<feature type="region of interest" description="Disordered" evidence="2">
    <location>
        <begin position="160"/>
        <end position="210"/>
    </location>
</feature>
<accession>A0AAX6HYU9</accession>
<organism evidence="4 5">
    <name type="scientific">Iris pallida</name>
    <name type="common">Sweet iris</name>
    <dbReference type="NCBI Taxonomy" id="29817"/>
    <lineage>
        <taxon>Eukaryota</taxon>
        <taxon>Viridiplantae</taxon>
        <taxon>Streptophyta</taxon>
        <taxon>Embryophyta</taxon>
        <taxon>Tracheophyta</taxon>
        <taxon>Spermatophyta</taxon>
        <taxon>Magnoliopsida</taxon>
        <taxon>Liliopsida</taxon>
        <taxon>Asparagales</taxon>
        <taxon>Iridaceae</taxon>
        <taxon>Iridoideae</taxon>
        <taxon>Irideae</taxon>
        <taxon>Iris</taxon>
    </lineage>
</organism>
<evidence type="ECO:0000313" key="4">
    <source>
        <dbReference type="EMBL" id="KAJ6846229.1"/>
    </source>
</evidence>
<dbReference type="InterPro" id="IPR001660">
    <property type="entry name" value="SAM"/>
</dbReference>
<reference evidence="4" key="1">
    <citation type="journal article" date="2023" name="GigaByte">
        <title>Genome assembly of the bearded iris, Iris pallida Lam.</title>
        <authorList>
            <person name="Bruccoleri R.E."/>
            <person name="Oakeley E.J."/>
            <person name="Faust A.M.E."/>
            <person name="Altorfer M."/>
            <person name="Dessus-Babus S."/>
            <person name="Burckhardt D."/>
            <person name="Oertli M."/>
            <person name="Naumann U."/>
            <person name="Petersen F."/>
            <person name="Wong J."/>
        </authorList>
    </citation>
    <scope>NUCLEOTIDE SEQUENCE</scope>
    <source>
        <strain evidence="4">GSM-AAB239-AS_SAM_17_03QT</strain>
    </source>
</reference>
<feature type="domain" description="SAM" evidence="3">
    <location>
        <begin position="213"/>
        <end position="271"/>
    </location>
</feature>
<evidence type="ECO:0000256" key="2">
    <source>
        <dbReference type="SAM" id="MobiDB-lite"/>
    </source>
</evidence>
<feature type="compositionally biased region" description="Basic and acidic residues" evidence="2">
    <location>
        <begin position="175"/>
        <end position="197"/>
    </location>
</feature>
<dbReference type="PROSITE" id="PS50105">
    <property type="entry name" value="SAM_DOMAIN"/>
    <property type="match status" value="1"/>
</dbReference>
<dbReference type="PANTHER" id="PTHR10627:SF69">
    <property type="entry name" value="PROTEIN BICAUDAL C"/>
    <property type="match status" value="1"/>
</dbReference>
<dbReference type="CDD" id="cd09487">
    <property type="entry name" value="SAM_superfamily"/>
    <property type="match status" value="1"/>
</dbReference>
<gene>
    <name evidence="4" type="ORF">M6B38_279300</name>
</gene>
<reference evidence="4" key="2">
    <citation type="submission" date="2023-04" db="EMBL/GenBank/DDBJ databases">
        <authorList>
            <person name="Bruccoleri R.E."/>
            <person name="Oakeley E.J."/>
            <person name="Faust A.-M."/>
            <person name="Dessus-Babus S."/>
            <person name="Altorfer M."/>
            <person name="Burckhardt D."/>
            <person name="Oertli M."/>
            <person name="Naumann U."/>
            <person name="Petersen F."/>
            <person name="Wong J."/>
        </authorList>
    </citation>
    <scope>NUCLEOTIDE SEQUENCE</scope>
    <source>
        <strain evidence="4">GSM-AAB239-AS_SAM_17_03QT</strain>
        <tissue evidence="4">Leaf</tissue>
    </source>
</reference>
<dbReference type="Proteomes" id="UP001140949">
    <property type="component" value="Unassembled WGS sequence"/>
</dbReference>
<dbReference type="SUPFAM" id="SSF47769">
    <property type="entry name" value="SAM/Pointed domain"/>
    <property type="match status" value="1"/>
</dbReference>
<dbReference type="InterPro" id="IPR013761">
    <property type="entry name" value="SAM/pointed_sf"/>
</dbReference>
<sequence length="273" mass="30313">MQPPKRKKKPALRISLPTSLLQSSLLFLPKKAKTLMADIHPPPPEPTTNGGGAHEALTLLPSSSSATAITAAKRQRRPSVRLGDIGEQPAALPPSDPFLRRPKLHLFPHPSSSKNRSRNLITLAESPDDDKEDNIEALTSSFRKRNRDSISRRGWRFASAWTSNPDSGGDDAGDEGFRSEFDDLRREDSSPRVRASEGDAPSESNGWDEEGGVRPWLNRLGLGRYAPVFEIHEVDDEVLPMLTLEDLKDMGINAVGSRRKMFYAIQKLKKNFT</sequence>
<feature type="region of interest" description="Disordered" evidence="2">
    <location>
        <begin position="36"/>
        <end position="118"/>
    </location>
</feature>
<dbReference type="Gene3D" id="1.10.150.50">
    <property type="entry name" value="Transcription Factor, Ets-1"/>
    <property type="match status" value="1"/>
</dbReference>
<evidence type="ECO:0000256" key="1">
    <source>
        <dbReference type="ARBA" id="ARBA00022737"/>
    </source>
</evidence>
<proteinExistence type="predicted"/>
<dbReference type="Pfam" id="PF00536">
    <property type="entry name" value="SAM_1"/>
    <property type="match status" value="1"/>
</dbReference>
<protein>
    <submittedName>
        <fullName evidence="4">Ankyrin repeat and SAM domain-containing protein 6</fullName>
    </submittedName>
</protein>
<keyword evidence="5" id="KW-1185">Reference proteome</keyword>
<dbReference type="PANTHER" id="PTHR10627">
    <property type="entry name" value="SCP160"/>
    <property type="match status" value="1"/>
</dbReference>
<feature type="compositionally biased region" description="Low complexity" evidence="2">
    <location>
        <begin position="56"/>
        <end position="72"/>
    </location>
</feature>
<evidence type="ECO:0000259" key="3">
    <source>
        <dbReference type="PROSITE" id="PS50105"/>
    </source>
</evidence>
<name>A0AAX6HYU9_IRIPA</name>
<comment type="caution">
    <text evidence="4">The sequence shown here is derived from an EMBL/GenBank/DDBJ whole genome shotgun (WGS) entry which is preliminary data.</text>
</comment>
<keyword evidence="1" id="KW-0677">Repeat</keyword>
<evidence type="ECO:0000313" key="5">
    <source>
        <dbReference type="Proteomes" id="UP001140949"/>
    </source>
</evidence>